<protein>
    <submittedName>
        <fullName evidence="1">Uncharacterized protein</fullName>
    </submittedName>
</protein>
<evidence type="ECO:0000313" key="1">
    <source>
        <dbReference type="EMBL" id="SHF15202.1"/>
    </source>
</evidence>
<proteinExistence type="predicted"/>
<dbReference type="RefSeq" id="WP_073155448.1">
    <property type="nucleotide sequence ID" value="NZ_FQVL01000008.1"/>
</dbReference>
<gene>
    <name evidence="1" type="ORF">SAMN05444392_108143</name>
</gene>
<organism evidence="1 2">
    <name type="scientific">Seinonella peptonophila</name>
    <dbReference type="NCBI Taxonomy" id="112248"/>
    <lineage>
        <taxon>Bacteria</taxon>
        <taxon>Bacillati</taxon>
        <taxon>Bacillota</taxon>
        <taxon>Bacilli</taxon>
        <taxon>Bacillales</taxon>
        <taxon>Thermoactinomycetaceae</taxon>
        <taxon>Seinonella</taxon>
    </lineage>
</organism>
<dbReference type="EMBL" id="FQVL01000008">
    <property type="protein sequence ID" value="SHF15202.1"/>
    <property type="molecule type" value="Genomic_DNA"/>
</dbReference>
<dbReference type="OrthoDB" id="3685057at2"/>
<keyword evidence="2" id="KW-1185">Reference proteome</keyword>
<dbReference type="AlphaFoldDB" id="A0A1M4ZBP9"/>
<evidence type="ECO:0000313" key="2">
    <source>
        <dbReference type="Proteomes" id="UP000184476"/>
    </source>
</evidence>
<name>A0A1M4ZBP9_9BACL</name>
<accession>A0A1M4ZBP9</accession>
<sequence length="187" mass="21906">MTAQVKDIMRIGDINYTISAIEKPNYFFNVFDLGFSPKKFSTACYRGFKAIFAIDVNNQLILKDLYTNNGDKEPIVLNGIQPENIRHSAGDLFYKDVNLPLHYTGSILITDGFIQKYYRHMGFQSPLYYNTVVKYVFDQGIFMESIDLSEEAKKRRETDHSTYIKQRDSQNWIEKCFDISMKNKWDD</sequence>
<dbReference type="Proteomes" id="UP000184476">
    <property type="component" value="Unassembled WGS sequence"/>
</dbReference>
<reference evidence="1 2" key="1">
    <citation type="submission" date="2016-11" db="EMBL/GenBank/DDBJ databases">
        <authorList>
            <person name="Jaros S."/>
            <person name="Januszkiewicz K."/>
            <person name="Wedrychowicz H."/>
        </authorList>
    </citation>
    <scope>NUCLEOTIDE SEQUENCE [LARGE SCALE GENOMIC DNA]</scope>
    <source>
        <strain evidence="1 2">DSM 44666</strain>
    </source>
</reference>